<name>A0A3B0YK94_9ZZZZ</name>
<dbReference type="SUPFAM" id="SSF56801">
    <property type="entry name" value="Acetyl-CoA synthetase-like"/>
    <property type="match status" value="1"/>
</dbReference>
<dbReference type="Gene3D" id="3.30.300.30">
    <property type="match status" value="1"/>
</dbReference>
<dbReference type="GO" id="GO:0016020">
    <property type="term" value="C:membrane"/>
    <property type="evidence" value="ECO:0007669"/>
    <property type="project" value="UniProtKB-SubCell"/>
</dbReference>
<organism evidence="9">
    <name type="scientific">hydrothermal vent metagenome</name>
    <dbReference type="NCBI Taxonomy" id="652676"/>
    <lineage>
        <taxon>unclassified sequences</taxon>
        <taxon>metagenomes</taxon>
        <taxon>ecological metagenomes</taxon>
    </lineage>
</organism>
<dbReference type="InterPro" id="IPR025110">
    <property type="entry name" value="AMP-bd_C"/>
</dbReference>
<dbReference type="Gene3D" id="3.40.50.12780">
    <property type="entry name" value="N-terminal domain of ligase-like"/>
    <property type="match status" value="1"/>
</dbReference>
<dbReference type="AlphaFoldDB" id="A0A3B0YK94"/>
<dbReference type="EMBL" id="UOFK01000111">
    <property type="protein sequence ID" value="VAW77140.1"/>
    <property type="molecule type" value="Genomic_DNA"/>
</dbReference>
<feature type="domain" description="AMP-dependent synthetase/ligase" evidence="7">
    <location>
        <begin position="120"/>
        <end position="288"/>
    </location>
</feature>
<sequence length="440" mass="48412">MRRASEHPVASLSFASSNSRPLAYGADCPVSLQHFRADVLRFTEQIQGDGDVLICCDGRYGFSVALLAAWLSTRAVILPPNRLESSLAHIRSHLPIAIECDRRWEETLKISPVDSGHGEWSIDLPLQNTAVRLFTSGSTGTPCIIPKSLGNLLHEAEALRQGFVWPEAPVVATVPPHHLYGLTFSLLLPWVLGVPWTDQTPFYPQDVINLVTDTGAGTLISIPLQYKALLREQPDFSHLTCVSAAAVLDSETARHWQQQQTRAILEIYGSTETGVVAHRCQDSDPAWRRFDAVSLSANTGLLQVTSPFVSEKWKGSFQTADRVKQLTEDRFQLLGRADSVVKIGGKRVCLAAIEQKLTTCRGVIDAAVLAVSADGPLRDKMIWAALVVSDEAALTTERLRKQLQGVLDGIEIPKRVIFVDKLPRTSSGKLPRKCLINLFK</sequence>
<evidence type="ECO:0000256" key="6">
    <source>
        <dbReference type="ARBA" id="ARBA00042773"/>
    </source>
</evidence>
<gene>
    <name evidence="9" type="ORF">MNBD_GAMMA13-799</name>
</gene>
<evidence type="ECO:0000256" key="2">
    <source>
        <dbReference type="ARBA" id="ARBA00005005"/>
    </source>
</evidence>
<evidence type="ECO:0000259" key="8">
    <source>
        <dbReference type="Pfam" id="PF13193"/>
    </source>
</evidence>
<comment type="subcellular location">
    <subcellularLocation>
        <location evidence="1">Membrane</location>
        <topology evidence="1">Peripheral membrane protein</topology>
    </subcellularLocation>
</comment>
<keyword evidence="3" id="KW-0436">Ligase</keyword>
<evidence type="ECO:0000256" key="5">
    <source>
        <dbReference type="ARBA" id="ARBA00039545"/>
    </source>
</evidence>
<dbReference type="Pfam" id="PF13193">
    <property type="entry name" value="AMP-binding_C"/>
    <property type="match status" value="1"/>
</dbReference>
<dbReference type="InterPro" id="IPR000873">
    <property type="entry name" value="AMP-dep_synth/lig_dom"/>
</dbReference>
<evidence type="ECO:0000313" key="9">
    <source>
        <dbReference type="EMBL" id="VAW77140.1"/>
    </source>
</evidence>
<dbReference type="PANTHER" id="PTHR43767:SF8">
    <property type="entry name" value="LONG-CHAIN-FATTY-ACID--COA LIGASE"/>
    <property type="match status" value="1"/>
</dbReference>
<feature type="domain" description="AMP-binding enzyme C-terminal" evidence="8">
    <location>
        <begin position="353"/>
        <end position="429"/>
    </location>
</feature>
<proteinExistence type="predicted"/>
<dbReference type="PANTHER" id="PTHR43767">
    <property type="entry name" value="LONG-CHAIN-FATTY-ACID--COA LIGASE"/>
    <property type="match status" value="1"/>
</dbReference>
<dbReference type="EC" id="6.2.1.3" evidence="4"/>
<comment type="pathway">
    <text evidence="2">Lipid metabolism; fatty acid beta-oxidation.</text>
</comment>
<dbReference type="InterPro" id="IPR042099">
    <property type="entry name" value="ANL_N_sf"/>
</dbReference>
<reference evidence="9" key="1">
    <citation type="submission" date="2018-06" db="EMBL/GenBank/DDBJ databases">
        <authorList>
            <person name="Zhirakovskaya E."/>
        </authorList>
    </citation>
    <scope>NUCLEOTIDE SEQUENCE</scope>
</reference>
<evidence type="ECO:0000256" key="3">
    <source>
        <dbReference type="ARBA" id="ARBA00022598"/>
    </source>
</evidence>
<dbReference type="Pfam" id="PF00501">
    <property type="entry name" value="AMP-binding"/>
    <property type="match status" value="1"/>
</dbReference>
<evidence type="ECO:0000256" key="1">
    <source>
        <dbReference type="ARBA" id="ARBA00004170"/>
    </source>
</evidence>
<evidence type="ECO:0000259" key="7">
    <source>
        <dbReference type="Pfam" id="PF00501"/>
    </source>
</evidence>
<dbReference type="GO" id="GO:0004467">
    <property type="term" value="F:long-chain fatty acid-CoA ligase activity"/>
    <property type="evidence" value="ECO:0007669"/>
    <property type="project" value="UniProtKB-EC"/>
</dbReference>
<dbReference type="InterPro" id="IPR050237">
    <property type="entry name" value="ATP-dep_AMP-bd_enzyme"/>
</dbReference>
<protein>
    <recommendedName>
        <fullName evidence="5">Long-chain-fatty-acid--CoA ligase</fullName>
        <ecNumber evidence="4">6.2.1.3</ecNumber>
    </recommendedName>
    <alternativeName>
        <fullName evidence="6">Long-chain acyl-CoA synthetase</fullName>
    </alternativeName>
</protein>
<accession>A0A3B0YK94</accession>
<evidence type="ECO:0000256" key="4">
    <source>
        <dbReference type="ARBA" id="ARBA00026121"/>
    </source>
</evidence>
<dbReference type="InterPro" id="IPR045851">
    <property type="entry name" value="AMP-bd_C_sf"/>
</dbReference>